<dbReference type="GO" id="GO:0005506">
    <property type="term" value="F:iron ion binding"/>
    <property type="evidence" value="ECO:0007669"/>
    <property type="project" value="UniProtKB-UniRule"/>
</dbReference>
<protein>
    <recommendedName>
        <fullName evidence="8">PqqA peptide cyclase</fullName>
        <ecNumber evidence="8">1.21.98.4</ecNumber>
    </recommendedName>
    <alternativeName>
        <fullName evidence="8">Coenzyme PQQ synthesis protein E</fullName>
    </alternativeName>
</protein>
<dbReference type="AlphaFoldDB" id="A0A7V8SZF6"/>
<dbReference type="NCBIfam" id="TIGR04085">
    <property type="entry name" value="rSAM_more_4Fe4S"/>
    <property type="match status" value="1"/>
</dbReference>
<dbReference type="Pfam" id="PF13186">
    <property type="entry name" value="SPASM"/>
    <property type="match status" value="1"/>
</dbReference>
<comment type="function">
    <text evidence="8">Catalyzes the cross-linking of a glutamate residue and a tyrosine residue in the PqqA protein as part of the biosynthesis of pyrroloquinoline quinone (PQQ).</text>
</comment>
<sequence length="373" mass="41964">MRTPRPLALIAELTHRCPLHCVYCSNPLELKARDEELPTETWARVFEEGAELGMLHVHFTGGEPLARNDLAQLVATAHSRLLYTNLITSGLGLNEKKLATLIEAGLDHLQLSFQDGEEKFANWIAGAGAHAHKLALAQIVQQNGRLAFTVNLVVHRHNLDRLDSMISFAESLGPQRIEIANVQYYGWAWKNREWLLPTCEQVKQSVAVVEQAQERLKGQIKIDFVTPDYYATFPKPCMGGWGRQLMLVDPSGRVLPCHAAAVIPDLHFENVKQKPLRWIWEDSLAFRRFRSEDWMPEPCKSCERRLLDFGGCRCQAFLIAGDASATDPVCSLAPAHHLVEEWLVRTNSPTSTPPGPTLTPRSAQSWTYRPQPP</sequence>
<dbReference type="SFLD" id="SFLDG01067">
    <property type="entry name" value="SPASM/twitch_domain_containing"/>
    <property type="match status" value="1"/>
</dbReference>
<keyword evidence="2 8" id="KW-0949">S-adenosyl-L-methionine</keyword>
<evidence type="ECO:0000256" key="5">
    <source>
        <dbReference type="ARBA" id="ARBA00023002"/>
    </source>
</evidence>
<dbReference type="UniPathway" id="UPA00539"/>
<comment type="catalytic activity">
    <reaction evidence="8">
        <text>[PQQ precursor protein] + S-adenosyl-L-methionine = E-Y cross-linked-[PQQ precursor protein] + 5'-deoxyadenosine + L-methionine + H(+)</text>
        <dbReference type="Rhea" id="RHEA:56836"/>
        <dbReference type="Rhea" id="RHEA-COMP:14800"/>
        <dbReference type="Rhea" id="RHEA-COMP:14801"/>
        <dbReference type="ChEBI" id="CHEBI:15378"/>
        <dbReference type="ChEBI" id="CHEBI:17319"/>
        <dbReference type="ChEBI" id="CHEBI:57844"/>
        <dbReference type="ChEBI" id="CHEBI:59789"/>
        <dbReference type="ChEBI" id="CHEBI:141026"/>
        <dbReference type="ChEBI" id="CHEBI:141027"/>
        <dbReference type="EC" id="1.21.98.4"/>
    </reaction>
</comment>
<evidence type="ECO:0000256" key="3">
    <source>
        <dbReference type="ARBA" id="ARBA00022723"/>
    </source>
</evidence>
<evidence type="ECO:0000256" key="7">
    <source>
        <dbReference type="ARBA" id="ARBA00023014"/>
    </source>
</evidence>
<dbReference type="SMART" id="SM00729">
    <property type="entry name" value="Elp3"/>
    <property type="match status" value="1"/>
</dbReference>
<keyword evidence="6 8" id="KW-0408">Iron</keyword>
<feature type="binding site" evidence="8">
    <location>
        <position position="21"/>
    </location>
    <ligand>
        <name>[4Fe-4S] cluster</name>
        <dbReference type="ChEBI" id="CHEBI:49883"/>
        <note>4Fe-4S-S-AdoMet</note>
    </ligand>
</feature>
<dbReference type="InterPro" id="IPR023885">
    <property type="entry name" value="4Fe4S-binding_SPASM_dom"/>
</dbReference>
<feature type="region of interest" description="Disordered" evidence="9">
    <location>
        <begin position="346"/>
        <end position="373"/>
    </location>
</feature>
<dbReference type="GO" id="GO:0009975">
    <property type="term" value="F:cyclase activity"/>
    <property type="evidence" value="ECO:0007669"/>
    <property type="project" value="UniProtKB-UniRule"/>
</dbReference>
<dbReference type="EMBL" id="JACDQQ010002263">
    <property type="protein sequence ID" value="MBA0087946.1"/>
    <property type="molecule type" value="Genomic_DNA"/>
</dbReference>
<reference evidence="11" key="1">
    <citation type="submission" date="2020-06" db="EMBL/GenBank/DDBJ databases">
        <title>Legume-microbial interactions unlock mineral nutrients during tropical forest succession.</title>
        <authorList>
            <person name="Epihov D.Z."/>
        </authorList>
    </citation>
    <scope>NUCLEOTIDE SEQUENCE [LARGE SCALE GENOMIC DNA]</scope>
    <source>
        <strain evidence="11">Pan2503</strain>
    </source>
</reference>
<feature type="domain" description="Radical SAM core" evidence="10">
    <location>
        <begin position="2"/>
        <end position="221"/>
    </location>
</feature>
<dbReference type="SFLD" id="SFLDG01386">
    <property type="entry name" value="main_SPASM_domain-containing"/>
    <property type="match status" value="1"/>
</dbReference>
<dbReference type="EC" id="1.21.98.4" evidence="8"/>
<dbReference type="PANTHER" id="PTHR11228:SF7">
    <property type="entry name" value="PQQA PEPTIDE CYCLASE"/>
    <property type="match status" value="1"/>
</dbReference>
<dbReference type="InterPro" id="IPR017200">
    <property type="entry name" value="PqqE-like"/>
</dbReference>
<dbReference type="InterPro" id="IPR006638">
    <property type="entry name" value="Elp3/MiaA/NifB-like_rSAM"/>
</dbReference>
<dbReference type="Pfam" id="PF04055">
    <property type="entry name" value="Radical_SAM"/>
    <property type="match status" value="1"/>
</dbReference>
<dbReference type="CDD" id="cd01335">
    <property type="entry name" value="Radical_SAM"/>
    <property type="match status" value="1"/>
</dbReference>
<dbReference type="InterPro" id="IPR011843">
    <property type="entry name" value="PQQ_synth_PqqE_bac"/>
</dbReference>
<comment type="cofactor">
    <cofactor evidence="8">
        <name>[4Fe-4S] cluster</name>
        <dbReference type="ChEBI" id="CHEBI:49883"/>
    </cofactor>
    <text evidence="8">Binds 1 [4Fe-4S] cluster. The cluster is coordinated with 3 cysteines and an exchangeable S-adenosyl-L-methionine.</text>
</comment>
<feature type="binding site" evidence="8">
    <location>
        <position position="24"/>
    </location>
    <ligand>
        <name>[4Fe-4S] cluster</name>
        <dbReference type="ChEBI" id="CHEBI:49883"/>
        <note>4Fe-4S-S-AdoMet</note>
    </ligand>
</feature>
<keyword evidence="3 8" id="KW-0479">Metal-binding</keyword>
<comment type="pathway">
    <text evidence="8">Cofactor biosynthesis; pyrroloquinoline quinone biosynthesis.</text>
</comment>
<dbReference type="NCBIfam" id="TIGR02109">
    <property type="entry name" value="PQQ_syn_pqqE"/>
    <property type="match status" value="1"/>
</dbReference>
<dbReference type="InterPro" id="IPR058240">
    <property type="entry name" value="rSAM_sf"/>
</dbReference>
<dbReference type="PROSITE" id="PS51918">
    <property type="entry name" value="RADICAL_SAM"/>
    <property type="match status" value="1"/>
</dbReference>
<name>A0A7V8SZF6_9BACT</name>
<dbReference type="InterPro" id="IPR013785">
    <property type="entry name" value="Aldolase_TIM"/>
</dbReference>
<dbReference type="GO" id="GO:1904047">
    <property type="term" value="F:S-adenosyl-L-methionine binding"/>
    <property type="evidence" value="ECO:0007669"/>
    <property type="project" value="UniProtKB-UniRule"/>
</dbReference>
<comment type="subunit">
    <text evidence="8">Interacts with PqqD. The interaction is necessary for activity of PqqE.</text>
</comment>
<dbReference type="InterPro" id="IPR007197">
    <property type="entry name" value="rSAM"/>
</dbReference>
<evidence type="ECO:0000259" key="10">
    <source>
        <dbReference type="PROSITE" id="PS51918"/>
    </source>
</evidence>
<dbReference type="PIRSF" id="PIRSF037420">
    <property type="entry name" value="PQQ_syn_pqqE"/>
    <property type="match status" value="1"/>
</dbReference>
<dbReference type="Gene3D" id="3.20.20.70">
    <property type="entry name" value="Aldolase class I"/>
    <property type="match status" value="1"/>
</dbReference>
<dbReference type="GO" id="GO:0018189">
    <property type="term" value="P:pyrroloquinoline quinone biosynthetic process"/>
    <property type="evidence" value="ECO:0007669"/>
    <property type="project" value="UniProtKB-UniRule"/>
</dbReference>
<feature type="compositionally biased region" description="Polar residues" evidence="9">
    <location>
        <begin position="363"/>
        <end position="373"/>
    </location>
</feature>
<comment type="caution">
    <text evidence="11">The sequence shown here is derived from an EMBL/GenBank/DDBJ whole genome shotgun (WGS) entry which is preliminary data.</text>
</comment>
<keyword evidence="7 8" id="KW-0411">Iron-sulfur</keyword>
<dbReference type="GO" id="GO:0051539">
    <property type="term" value="F:4 iron, 4 sulfur cluster binding"/>
    <property type="evidence" value="ECO:0007669"/>
    <property type="project" value="UniProtKB-KW"/>
</dbReference>
<evidence type="ECO:0000256" key="2">
    <source>
        <dbReference type="ARBA" id="ARBA00022691"/>
    </source>
</evidence>
<evidence type="ECO:0000313" key="12">
    <source>
        <dbReference type="Proteomes" id="UP000567293"/>
    </source>
</evidence>
<evidence type="ECO:0000256" key="1">
    <source>
        <dbReference type="ARBA" id="ARBA00022485"/>
    </source>
</evidence>
<gene>
    <name evidence="8 11" type="primary">pqqE</name>
    <name evidence="11" type="ORF">HRJ53_23415</name>
</gene>
<evidence type="ECO:0000313" key="11">
    <source>
        <dbReference type="EMBL" id="MBA0087946.1"/>
    </source>
</evidence>
<dbReference type="GO" id="GO:0016491">
    <property type="term" value="F:oxidoreductase activity"/>
    <property type="evidence" value="ECO:0007669"/>
    <property type="project" value="UniProtKB-KW"/>
</dbReference>
<dbReference type="SUPFAM" id="SSF102114">
    <property type="entry name" value="Radical SAM enzymes"/>
    <property type="match status" value="1"/>
</dbReference>
<dbReference type="InterPro" id="IPR050377">
    <property type="entry name" value="Radical_SAM_PqqE_MftC-like"/>
</dbReference>
<dbReference type="SFLD" id="SFLDF00280">
    <property type="entry name" value="coenzyme_PQQ_synthesis_protein"/>
    <property type="match status" value="1"/>
</dbReference>
<comment type="similarity">
    <text evidence="8">Belongs to the radical SAM superfamily. PqqE family.</text>
</comment>
<evidence type="ECO:0000256" key="9">
    <source>
        <dbReference type="SAM" id="MobiDB-lite"/>
    </source>
</evidence>
<feature type="binding site" evidence="8">
    <location>
        <position position="17"/>
    </location>
    <ligand>
        <name>[4Fe-4S] cluster</name>
        <dbReference type="ChEBI" id="CHEBI:49883"/>
        <note>4Fe-4S-S-AdoMet</note>
    </ligand>
</feature>
<proteinExistence type="inferred from homology"/>
<dbReference type="Proteomes" id="UP000567293">
    <property type="component" value="Unassembled WGS sequence"/>
</dbReference>
<dbReference type="HAMAP" id="MF_00660">
    <property type="entry name" value="PqqE"/>
    <property type="match status" value="1"/>
</dbReference>
<keyword evidence="1 8" id="KW-0004">4Fe-4S</keyword>
<organism evidence="11 12">
    <name type="scientific">Candidatus Acidiferrum panamense</name>
    <dbReference type="NCBI Taxonomy" id="2741543"/>
    <lineage>
        <taxon>Bacteria</taxon>
        <taxon>Pseudomonadati</taxon>
        <taxon>Acidobacteriota</taxon>
        <taxon>Terriglobia</taxon>
        <taxon>Candidatus Acidiferrales</taxon>
        <taxon>Candidatus Acidiferrum</taxon>
    </lineage>
</organism>
<accession>A0A7V8SZF6</accession>
<evidence type="ECO:0000256" key="4">
    <source>
        <dbReference type="ARBA" id="ARBA00022905"/>
    </source>
</evidence>
<evidence type="ECO:0000256" key="8">
    <source>
        <dbReference type="HAMAP-Rule" id="MF_00660"/>
    </source>
</evidence>
<dbReference type="SFLD" id="SFLDS00029">
    <property type="entry name" value="Radical_SAM"/>
    <property type="match status" value="1"/>
</dbReference>
<keyword evidence="4 8" id="KW-0884">PQQ biosynthesis</keyword>
<dbReference type="PANTHER" id="PTHR11228">
    <property type="entry name" value="RADICAL SAM DOMAIN PROTEIN"/>
    <property type="match status" value="1"/>
</dbReference>
<evidence type="ECO:0000256" key="6">
    <source>
        <dbReference type="ARBA" id="ARBA00023004"/>
    </source>
</evidence>
<keyword evidence="5 8" id="KW-0560">Oxidoreductase</keyword>
<keyword evidence="12" id="KW-1185">Reference proteome</keyword>